<protein>
    <submittedName>
        <fullName evidence="6">NAD(P)/FAD-dependent oxidoreductase</fullName>
    </submittedName>
</protein>
<keyword evidence="4" id="KW-0521">NADP</keyword>
<dbReference type="Gene3D" id="3.50.50.60">
    <property type="entry name" value="FAD/NAD(P)-binding domain"/>
    <property type="match status" value="2"/>
</dbReference>
<organism evidence="6 7">
    <name type="scientific">Cyanomargarita calcarea GSE-NOS-MK-12-04C</name>
    <dbReference type="NCBI Taxonomy" id="2839659"/>
    <lineage>
        <taxon>Bacteria</taxon>
        <taxon>Bacillati</taxon>
        <taxon>Cyanobacteriota</taxon>
        <taxon>Cyanophyceae</taxon>
        <taxon>Nostocales</taxon>
        <taxon>Cyanomargaritaceae</taxon>
        <taxon>Cyanomargarita</taxon>
    </lineage>
</organism>
<evidence type="ECO:0000256" key="5">
    <source>
        <dbReference type="ARBA" id="ARBA00023027"/>
    </source>
</evidence>
<dbReference type="InterPro" id="IPR036188">
    <property type="entry name" value="FAD/NAD-bd_sf"/>
</dbReference>
<evidence type="ECO:0000256" key="1">
    <source>
        <dbReference type="ARBA" id="ARBA00022630"/>
    </source>
</evidence>
<accession>A0A951UR43</accession>
<evidence type="ECO:0000313" key="7">
    <source>
        <dbReference type="Proteomes" id="UP000729701"/>
    </source>
</evidence>
<sequence length="510" mass="58876">MKTDYLIVGSGLSALVFGSLMAKSGKKVQVLEAHEHPGGFGHTFTMAKKYKFNAQLHYVWDCGEGQTVNQVLKKLNLDKEVTFNQYDPDGFDRMRMPGYSLDIPSESEELIQRLSNLFPQDADKLRKFVLEVQKTSEGLKKLTPPIIYQEIFKHFNQVSSAVMYLNSTLQDVFDKFNLPKEAQTLLALQWPDFLLPPDQLSFYAWVILFTRYQEGAFYPKQHFEDVINSLVKVIEENEGEVLLNQEVTNFTLRNKAVTAVTTIDRITHQSREFTGETIICNMDPQKAAHMIGAENFSRTVRKKLNYEYSPSNYMAYCVVKDLDLRDYGFGKWNTFHTGHRDLNEAFYQMYEKHDFSNPSFAITTPTLITEDQRDCPEGCQIIEFLTVANYDYFEKLKHSNEKKYRHKKEEILDYILDVVEKNYIPNFRKYLVFKITGSPTTNERYCWCPKGNSYGSNLTPRNMGIGRLNHKTSLNNFYFCNASSGYPGFAPTVWTGAKLYQTLSGDSISK</sequence>
<proteinExistence type="predicted"/>
<keyword evidence="2" id="KW-0732">Signal</keyword>
<evidence type="ECO:0000256" key="4">
    <source>
        <dbReference type="ARBA" id="ARBA00022857"/>
    </source>
</evidence>
<dbReference type="PANTHER" id="PTHR46091">
    <property type="entry name" value="BLR7054 PROTEIN"/>
    <property type="match status" value="1"/>
</dbReference>
<reference evidence="6" key="1">
    <citation type="submission" date="2021-05" db="EMBL/GenBank/DDBJ databases">
        <authorList>
            <person name="Pietrasiak N."/>
            <person name="Ward R."/>
            <person name="Stajich J.E."/>
            <person name="Kurbessoian T."/>
        </authorList>
    </citation>
    <scope>NUCLEOTIDE SEQUENCE</scope>
    <source>
        <strain evidence="6">GSE-NOS-MK-12-04C</strain>
    </source>
</reference>
<keyword evidence="1" id="KW-0285">Flavoprotein</keyword>
<dbReference type="SUPFAM" id="SSF51905">
    <property type="entry name" value="FAD/NAD(P)-binding domain"/>
    <property type="match status" value="1"/>
</dbReference>
<evidence type="ECO:0000256" key="3">
    <source>
        <dbReference type="ARBA" id="ARBA00022827"/>
    </source>
</evidence>
<dbReference type="EMBL" id="JAHHGZ010000002">
    <property type="protein sequence ID" value="MBW4666297.1"/>
    <property type="molecule type" value="Genomic_DNA"/>
</dbReference>
<evidence type="ECO:0000256" key="2">
    <source>
        <dbReference type="ARBA" id="ARBA00022729"/>
    </source>
</evidence>
<comment type="caution">
    <text evidence="6">The sequence shown here is derived from an EMBL/GenBank/DDBJ whole genome shotgun (WGS) entry which is preliminary data.</text>
</comment>
<keyword evidence="3" id="KW-0274">FAD</keyword>
<gene>
    <name evidence="6" type="ORF">KME60_02345</name>
</gene>
<dbReference type="Pfam" id="PF13450">
    <property type="entry name" value="NAD_binding_8"/>
    <property type="match status" value="1"/>
</dbReference>
<dbReference type="AlphaFoldDB" id="A0A951UR43"/>
<dbReference type="PANTHER" id="PTHR46091:SF3">
    <property type="entry name" value="AMINE OXIDASE DOMAIN-CONTAINING PROTEIN"/>
    <property type="match status" value="1"/>
</dbReference>
<dbReference type="InterPro" id="IPR052206">
    <property type="entry name" value="Retinol_saturase"/>
</dbReference>
<keyword evidence="5" id="KW-0520">NAD</keyword>
<name>A0A951UR43_9CYAN</name>
<reference evidence="6" key="2">
    <citation type="journal article" date="2022" name="Microbiol. Resour. Announc.">
        <title>Metagenome Sequencing to Explore Phylogenomics of Terrestrial Cyanobacteria.</title>
        <authorList>
            <person name="Ward R.D."/>
            <person name="Stajich J.E."/>
            <person name="Johansen J.R."/>
            <person name="Huntemann M."/>
            <person name="Clum A."/>
            <person name="Foster B."/>
            <person name="Foster B."/>
            <person name="Roux S."/>
            <person name="Palaniappan K."/>
            <person name="Varghese N."/>
            <person name="Mukherjee S."/>
            <person name="Reddy T.B.K."/>
            <person name="Daum C."/>
            <person name="Copeland A."/>
            <person name="Chen I.A."/>
            <person name="Ivanova N.N."/>
            <person name="Kyrpides N.C."/>
            <person name="Shapiro N."/>
            <person name="Eloe-Fadrosh E.A."/>
            <person name="Pietrasiak N."/>
        </authorList>
    </citation>
    <scope>NUCLEOTIDE SEQUENCE</scope>
    <source>
        <strain evidence="6">GSE-NOS-MK-12-04C</strain>
    </source>
</reference>
<dbReference type="Proteomes" id="UP000729701">
    <property type="component" value="Unassembled WGS sequence"/>
</dbReference>
<evidence type="ECO:0000313" key="6">
    <source>
        <dbReference type="EMBL" id="MBW4666297.1"/>
    </source>
</evidence>